<dbReference type="PANTHER" id="PTHR31321:SF31">
    <property type="entry name" value="PECTINESTERASE QRT1"/>
    <property type="match status" value="1"/>
</dbReference>
<evidence type="ECO:0000256" key="4">
    <source>
        <dbReference type="ARBA" id="ARBA00013229"/>
    </source>
</evidence>
<evidence type="ECO:0000256" key="10">
    <source>
        <dbReference type="SAM" id="SignalP"/>
    </source>
</evidence>
<dbReference type="GO" id="GO:0045490">
    <property type="term" value="P:pectin catabolic process"/>
    <property type="evidence" value="ECO:0007669"/>
    <property type="project" value="UniProtKB-UniPathway"/>
</dbReference>
<keyword evidence="13" id="KW-1185">Reference proteome</keyword>
<dbReference type="InterPro" id="IPR012334">
    <property type="entry name" value="Pectin_lyas_fold"/>
</dbReference>
<protein>
    <recommendedName>
        <fullName evidence="4">pectinesterase</fullName>
        <ecNumber evidence="4">3.1.1.11</ecNumber>
    </recommendedName>
</protein>
<feature type="chain" id="PRO_5032440572" description="pectinesterase" evidence="10">
    <location>
        <begin position="25"/>
        <end position="390"/>
    </location>
</feature>
<dbReference type="Pfam" id="PF01095">
    <property type="entry name" value="Pectinesterase"/>
    <property type="match status" value="1"/>
</dbReference>
<organism evidence="12 13">
    <name type="scientific">Coptis chinensis</name>
    <dbReference type="NCBI Taxonomy" id="261450"/>
    <lineage>
        <taxon>Eukaryota</taxon>
        <taxon>Viridiplantae</taxon>
        <taxon>Streptophyta</taxon>
        <taxon>Embryophyta</taxon>
        <taxon>Tracheophyta</taxon>
        <taxon>Spermatophyta</taxon>
        <taxon>Magnoliopsida</taxon>
        <taxon>Ranunculales</taxon>
        <taxon>Ranunculaceae</taxon>
        <taxon>Coptidoideae</taxon>
        <taxon>Coptis</taxon>
    </lineage>
</organism>
<dbReference type="GO" id="GO:0030599">
    <property type="term" value="F:pectinesterase activity"/>
    <property type="evidence" value="ECO:0007669"/>
    <property type="project" value="UniProtKB-EC"/>
</dbReference>
<proteinExistence type="inferred from homology"/>
<keyword evidence="9" id="KW-0063">Aspartyl esterase</keyword>
<feature type="domain" description="Pectinesterase catalytic" evidence="11">
    <location>
        <begin position="57"/>
        <end position="347"/>
    </location>
</feature>
<evidence type="ECO:0000256" key="2">
    <source>
        <dbReference type="ARBA" id="ARBA00005184"/>
    </source>
</evidence>
<gene>
    <name evidence="12" type="ORF">IFM89_025115</name>
</gene>
<evidence type="ECO:0000256" key="3">
    <source>
        <dbReference type="ARBA" id="ARBA00008891"/>
    </source>
</evidence>
<dbReference type="OrthoDB" id="2019149at2759"/>
<comment type="caution">
    <text evidence="12">The sequence shown here is derived from an EMBL/GenBank/DDBJ whole genome shotgun (WGS) entry which is preliminary data.</text>
</comment>
<sequence length="390" mass="42942">MNSSVLCGVFLLVLLSSQLPTICCTSGDDNSLNYISWSDLSDYRDLEAEGIFSPTRHIVVAKDGSGDSASIQAAVDMIPHNNAQRVKILIYPGVYRERLHIPRTKPYISLIGNGSAEVTITYNAKASDKDMYGRVLGTYGTATVDVASDYFVATELTIENTIDARGGGVGMQAVALKVSGDKAMFFRVTVRGTQDTILDLTGTHYYYQCFIQGSVDFICGNARSLFEDCTLKSMARRSGAIAAHHRNSTEENTGFSFYKCKVTGTGINYLGRAWGRYARIVYSLCRFQNIINPSGWADWGDPSRQQTVTFGEYECRGRGADKTNRVGWAKNFSPEEVGPYMDKSFIDAAHEIYACVRAGDALFLSAWKLAVDSVISRGQVLDMESTRPFT</sequence>
<dbReference type="EMBL" id="JADFTS010000005">
    <property type="protein sequence ID" value="KAF9606426.1"/>
    <property type="molecule type" value="Genomic_DNA"/>
</dbReference>
<comment type="similarity">
    <text evidence="3">Belongs to the pectinesterase family.</text>
</comment>
<evidence type="ECO:0000256" key="1">
    <source>
        <dbReference type="ARBA" id="ARBA00004191"/>
    </source>
</evidence>
<dbReference type="EC" id="3.1.1.11" evidence="4"/>
<evidence type="ECO:0000313" key="12">
    <source>
        <dbReference type="EMBL" id="KAF9606426.1"/>
    </source>
</evidence>
<evidence type="ECO:0000256" key="9">
    <source>
        <dbReference type="ARBA" id="ARBA00023085"/>
    </source>
</evidence>
<keyword evidence="6" id="KW-0964">Secreted</keyword>
<evidence type="ECO:0000259" key="11">
    <source>
        <dbReference type="Pfam" id="PF01095"/>
    </source>
</evidence>
<dbReference type="AlphaFoldDB" id="A0A835HXD0"/>
<dbReference type="InterPro" id="IPR011050">
    <property type="entry name" value="Pectin_lyase_fold/virulence"/>
</dbReference>
<evidence type="ECO:0000256" key="5">
    <source>
        <dbReference type="ARBA" id="ARBA00022512"/>
    </source>
</evidence>
<name>A0A835HXD0_9MAGN</name>
<keyword evidence="5" id="KW-0134">Cell wall</keyword>
<feature type="signal peptide" evidence="10">
    <location>
        <begin position="1"/>
        <end position="24"/>
    </location>
</feature>
<dbReference type="GO" id="GO:0042545">
    <property type="term" value="P:cell wall modification"/>
    <property type="evidence" value="ECO:0007669"/>
    <property type="project" value="InterPro"/>
</dbReference>
<dbReference type="Proteomes" id="UP000631114">
    <property type="component" value="Unassembled WGS sequence"/>
</dbReference>
<comment type="pathway">
    <text evidence="2">Glycan metabolism; pectin degradation; 2-dehydro-3-deoxy-D-gluconate from pectin: step 1/5.</text>
</comment>
<evidence type="ECO:0000256" key="8">
    <source>
        <dbReference type="ARBA" id="ARBA00022801"/>
    </source>
</evidence>
<keyword evidence="7 10" id="KW-0732">Signal</keyword>
<comment type="subcellular location">
    <subcellularLocation>
        <location evidence="1">Secreted</location>
        <location evidence="1">Cell wall</location>
    </subcellularLocation>
</comment>
<dbReference type="PANTHER" id="PTHR31321">
    <property type="entry name" value="ACYL-COA THIOESTER HYDROLASE YBHC-RELATED"/>
    <property type="match status" value="1"/>
</dbReference>
<dbReference type="FunFam" id="2.160.20.10:FF:000008">
    <property type="entry name" value="Pectinesterase"/>
    <property type="match status" value="1"/>
</dbReference>
<dbReference type="InterPro" id="IPR000070">
    <property type="entry name" value="Pectinesterase_cat"/>
</dbReference>
<dbReference type="UniPathway" id="UPA00545">
    <property type="reaction ID" value="UER00823"/>
</dbReference>
<keyword evidence="8" id="KW-0378">Hydrolase</keyword>
<reference evidence="12 13" key="1">
    <citation type="submission" date="2020-10" db="EMBL/GenBank/DDBJ databases">
        <title>The Coptis chinensis genome and diversification of protoberbering-type alkaloids.</title>
        <authorList>
            <person name="Wang B."/>
            <person name="Shu S."/>
            <person name="Song C."/>
            <person name="Liu Y."/>
        </authorList>
    </citation>
    <scope>NUCLEOTIDE SEQUENCE [LARGE SCALE GENOMIC DNA]</scope>
    <source>
        <strain evidence="12">HL-2020</strain>
        <tissue evidence="12">Leaf</tissue>
    </source>
</reference>
<dbReference type="Gene3D" id="2.160.20.10">
    <property type="entry name" value="Single-stranded right-handed beta-helix, Pectin lyase-like"/>
    <property type="match status" value="1"/>
</dbReference>
<accession>A0A835HXD0</accession>
<evidence type="ECO:0000313" key="13">
    <source>
        <dbReference type="Proteomes" id="UP000631114"/>
    </source>
</evidence>
<evidence type="ECO:0000256" key="6">
    <source>
        <dbReference type="ARBA" id="ARBA00022525"/>
    </source>
</evidence>
<evidence type="ECO:0000256" key="7">
    <source>
        <dbReference type="ARBA" id="ARBA00022729"/>
    </source>
</evidence>
<dbReference type="SUPFAM" id="SSF51126">
    <property type="entry name" value="Pectin lyase-like"/>
    <property type="match status" value="1"/>
</dbReference>